<keyword evidence="2 9" id="KW-0378">Hydrolase</keyword>
<dbReference type="Pfam" id="PF02836">
    <property type="entry name" value="Glyco_hydro_2_C"/>
    <property type="match status" value="1"/>
</dbReference>
<feature type="domain" description="Glycoside hydrolase family 2 catalytic" evidence="6">
    <location>
        <begin position="334"/>
        <end position="452"/>
    </location>
</feature>
<dbReference type="Gene3D" id="3.20.20.80">
    <property type="entry name" value="Glycosidases"/>
    <property type="match status" value="1"/>
</dbReference>
<feature type="domain" description="Glycoside hydrolase family 2 immunoglobulin-like beta-sandwich" evidence="5">
    <location>
        <begin position="230"/>
        <end position="325"/>
    </location>
</feature>
<dbReference type="SUPFAM" id="SSF51445">
    <property type="entry name" value="(Trans)glycosidases"/>
    <property type="match status" value="1"/>
</dbReference>
<dbReference type="Pfam" id="PF18565">
    <property type="entry name" value="Glyco_hydro2_C5"/>
    <property type="match status" value="1"/>
</dbReference>
<dbReference type="InterPro" id="IPR006103">
    <property type="entry name" value="Glyco_hydro_2_cat"/>
</dbReference>
<dbReference type="Gene3D" id="2.60.40.10">
    <property type="entry name" value="Immunoglobulins"/>
    <property type="match status" value="2"/>
</dbReference>
<protein>
    <submittedName>
        <fullName evidence="9">Glycoside hydrolase family 2</fullName>
    </submittedName>
</protein>
<dbReference type="Proteomes" id="UP000297861">
    <property type="component" value="Unassembled WGS sequence"/>
</dbReference>
<evidence type="ECO:0000259" key="5">
    <source>
        <dbReference type="Pfam" id="PF00703"/>
    </source>
</evidence>
<dbReference type="SUPFAM" id="SSF49303">
    <property type="entry name" value="beta-Galactosidase/glucuronidase domain"/>
    <property type="match status" value="1"/>
</dbReference>
<evidence type="ECO:0000259" key="6">
    <source>
        <dbReference type="Pfam" id="PF02836"/>
    </source>
</evidence>
<dbReference type="SUPFAM" id="SSF49785">
    <property type="entry name" value="Galactose-binding domain-like"/>
    <property type="match status" value="1"/>
</dbReference>
<dbReference type="Gene3D" id="2.60.120.260">
    <property type="entry name" value="Galactose-binding domain-like"/>
    <property type="match status" value="1"/>
</dbReference>
<organism evidence="9 10">
    <name type="scientific">Dysgonomonas capnocytophagoides</name>
    <dbReference type="NCBI Taxonomy" id="45254"/>
    <lineage>
        <taxon>Bacteria</taxon>
        <taxon>Pseudomonadati</taxon>
        <taxon>Bacteroidota</taxon>
        <taxon>Bacteroidia</taxon>
        <taxon>Bacteroidales</taxon>
        <taxon>Dysgonomonadaceae</taxon>
        <taxon>Dysgonomonas</taxon>
    </lineage>
</organism>
<dbReference type="EMBL" id="SOML01000008">
    <property type="protein sequence ID" value="TFD95422.1"/>
    <property type="molecule type" value="Genomic_DNA"/>
</dbReference>
<dbReference type="GO" id="GO:0005975">
    <property type="term" value="P:carbohydrate metabolic process"/>
    <property type="evidence" value="ECO:0007669"/>
    <property type="project" value="InterPro"/>
</dbReference>
<dbReference type="STRING" id="1121485.GCA_000426485_01521"/>
<dbReference type="InterPro" id="IPR051913">
    <property type="entry name" value="GH2_Domain-Containing"/>
</dbReference>
<dbReference type="InterPro" id="IPR017853">
    <property type="entry name" value="GH"/>
</dbReference>
<feature type="domain" description="Glycosyl hydrolases family 2 sugar binding" evidence="7">
    <location>
        <begin position="85"/>
        <end position="199"/>
    </location>
</feature>
<feature type="chain" id="PRO_5021404750" evidence="4">
    <location>
        <begin position="23"/>
        <end position="868"/>
    </location>
</feature>
<gene>
    <name evidence="9" type="ORF">E2605_13485</name>
</gene>
<dbReference type="RefSeq" id="WP_134436848.1">
    <property type="nucleotide sequence ID" value="NZ_SOML01000008.1"/>
</dbReference>
<evidence type="ECO:0000259" key="7">
    <source>
        <dbReference type="Pfam" id="PF02837"/>
    </source>
</evidence>
<dbReference type="Pfam" id="PF02837">
    <property type="entry name" value="Glyco_hydro_2_N"/>
    <property type="match status" value="1"/>
</dbReference>
<dbReference type="InterPro" id="IPR006102">
    <property type="entry name" value="Ig-like_GH2"/>
</dbReference>
<keyword evidence="3" id="KW-0326">Glycosidase</keyword>
<dbReference type="PANTHER" id="PTHR42732:SF1">
    <property type="entry name" value="BETA-MANNOSIDASE"/>
    <property type="match status" value="1"/>
</dbReference>
<dbReference type="InterPro" id="IPR008979">
    <property type="entry name" value="Galactose-bd-like_sf"/>
</dbReference>
<accession>A0A4Y8KZW0</accession>
<comment type="caution">
    <text evidence="9">The sequence shown here is derived from an EMBL/GenBank/DDBJ whole genome shotgun (WGS) entry which is preliminary data.</text>
</comment>
<evidence type="ECO:0000256" key="3">
    <source>
        <dbReference type="ARBA" id="ARBA00023295"/>
    </source>
</evidence>
<proteinExistence type="inferred from homology"/>
<evidence type="ECO:0000259" key="8">
    <source>
        <dbReference type="Pfam" id="PF18565"/>
    </source>
</evidence>
<dbReference type="AlphaFoldDB" id="A0A4Y8KZW0"/>
<evidence type="ECO:0000256" key="1">
    <source>
        <dbReference type="ARBA" id="ARBA00007401"/>
    </source>
</evidence>
<feature type="signal peptide" evidence="4">
    <location>
        <begin position="1"/>
        <end position="22"/>
    </location>
</feature>
<comment type="similarity">
    <text evidence="1">Belongs to the glycosyl hydrolase 2 family.</text>
</comment>
<dbReference type="InterPro" id="IPR036156">
    <property type="entry name" value="Beta-gal/glucu_dom_sf"/>
</dbReference>
<reference evidence="9 10" key="1">
    <citation type="submission" date="2019-03" db="EMBL/GenBank/DDBJ databases">
        <title>San Antonio Military Medical Center submission to MRSN (WRAIR), pending publication.</title>
        <authorList>
            <person name="Blyth D.M."/>
            <person name="Mccarthy S.L."/>
            <person name="Schall S.E."/>
            <person name="Stam J.A."/>
            <person name="Ong A.C."/>
            <person name="Mcgann P.T."/>
        </authorList>
    </citation>
    <scope>NUCLEOTIDE SEQUENCE [LARGE SCALE GENOMIC DNA]</scope>
    <source>
        <strain evidence="9 10">MRSN571793</strain>
    </source>
</reference>
<dbReference type="InterPro" id="IPR006104">
    <property type="entry name" value="Glyco_hydro_2_N"/>
</dbReference>
<dbReference type="OrthoDB" id="9801077at2"/>
<dbReference type="PANTHER" id="PTHR42732">
    <property type="entry name" value="BETA-GALACTOSIDASE"/>
    <property type="match status" value="1"/>
</dbReference>
<dbReference type="InterPro" id="IPR013783">
    <property type="entry name" value="Ig-like_fold"/>
</dbReference>
<sequence>MIKRLTLFTVSFFLMSICPCFSGQIEYQPKISAGGFYDLKNSDRKVFNFNVGWRFHKGDIPNAETTEFNDSNWNIVSTPHTVQLMPAEASGSRNYQGVAWYRKHFTVNKDLKNRLINIYFEAAMGKSTVYLNGKEILTHLGGYLPFSIELTQLGIKAGDECLIAVKTDNSDDKNFPPGKKQTTLDFTYHGGIYRDVWMIATSKTFITDPNKTNKVAGGGIFVQFGDICKTKAELIINTDIHNADTKGKTIIIHQKLVDKNGQAVAVSQGKLSLKADESKNNAQKLLVKHPLLWHPDSPNLYSIETLITDSKGNAIDGVTTRTGIRKIEFRGKDGLWLNGEPCDKLIGGNRHQDYAYVGNAVPNSQHWRDAKKLREAGCRIIRVAHYPQDPSFMDACDELGMFVIVATPGWQYWNKDPQFAELVYDDIRNMIRRDRNHPSVLMWEPILNETRFPLEFSLKAQQITHQEMPGSSCAADNHSAGVAENYEVVYGWPKDTGSYKQCIFTREFGENVDDWYAHNTNNRASRSWGETPLLIQSLQLAKAYNEMYPASRQFIGGALWHPFDHQRGYHPDPYWGGIMDAFRQPKYSYYMFKSQVPATFSNPLLETGPMLFIAHEISPFSSSDVTIFTNCDEVRLIVYEKDTLIQKVPRTNPGMPNPPVTFKNVYDFNQMRVLPYVEKKWQQVSFIAEGLINGKVVCREKKMPSRRSAKLRLSIDNAGQHLTANGADFIPVICEVTDDDGNVRRLAKEQILFSVEGEGEIIGDAIIGANPRTVEFGSAPVLIRSTTTAGKIKVKARVLFEGEHAPTPAVIEFESVPSDFQLIYNEKPRTVNKSSYSFDYQRQLSEEDKQKALNEVELQQTEFGEKNQ</sequence>
<keyword evidence="10" id="KW-1185">Reference proteome</keyword>
<feature type="domain" description="Glycoside hydrolase family 2" evidence="8">
    <location>
        <begin position="719"/>
        <end position="797"/>
    </location>
</feature>
<keyword evidence="4" id="KW-0732">Signal</keyword>
<evidence type="ECO:0000313" key="10">
    <source>
        <dbReference type="Proteomes" id="UP000297861"/>
    </source>
</evidence>
<dbReference type="Pfam" id="PF00703">
    <property type="entry name" value="Glyco_hydro_2"/>
    <property type="match status" value="1"/>
</dbReference>
<evidence type="ECO:0000256" key="4">
    <source>
        <dbReference type="SAM" id="SignalP"/>
    </source>
</evidence>
<evidence type="ECO:0000313" key="9">
    <source>
        <dbReference type="EMBL" id="TFD95422.1"/>
    </source>
</evidence>
<evidence type="ECO:0000256" key="2">
    <source>
        <dbReference type="ARBA" id="ARBA00022801"/>
    </source>
</evidence>
<dbReference type="InterPro" id="IPR040605">
    <property type="entry name" value="Glyco_hydro2_dom5"/>
</dbReference>
<name>A0A4Y8KZW0_9BACT</name>
<dbReference type="GO" id="GO:0004553">
    <property type="term" value="F:hydrolase activity, hydrolyzing O-glycosyl compounds"/>
    <property type="evidence" value="ECO:0007669"/>
    <property type="project" value="InterPro"/>
</dbReference>